<dbReference type="Proteomes" id="UP000077857">
    <property type="component" value="Unassembled WGS sequence"/>
</dbReference>
<evidence type="ECO:0000313" key="2">
    <source>
        <dbReference type="Proteomes" id="UP000077857"/>
    </source>
</evidence>
<dbReference type="EMBL" id="LUUJ01000097">
    <property type="protein sequence ID" value="OAI13567.1"/>
    <property type="molecule type" value="Genomic_DNA"/>
</dbReference>
<comment type="caution">
    <text evidence="1">The sequence shown here is derived from an EMBL/GenBank/DDBJ whole genome shotgun (WGS) entry which is preliminary data.</text>
</comment>
<proteinExistence type="predicted"/>
<sequence>MFEALREGLIQSYKPKQMAGVRCAICASEHRPLSLHVLEYYSDSRVPTPPTFVTMSQSRGTSRGSIPICTNCAAPCKKCGLPISTPWHQKLGALLQRRNPGVTVRTGQGYCRHVHPLSDLLSIFKPVKIESSDAHRITPARAEDQVKKALASIEQADLIPGFHLVKEGIRDQLKDRDRTRASIEEDGLSPEGLVYLLASNVANALLCSGQHHVYRGVLGITGKELLAAFTKSSEMMVQCGVHSQQDHEREMQSLKREIAEIG</sequence>
<evidence type="ECO:0000313" key="1">
    <source>
        <dbReference type="EMBL" id="OAI13567.1"/>
    </source>
</evidence>
<reference evidence="1 2" key="1">
    <citation type="submission" date="2016-03" db="EMBL/GenBank/DDBJ databases">
        <authorList>
            <person name="Ploux O."/>
        </authorList>
    </citation>
    <scope>NUCLEOTIDE SEQUENCE [LARGE SCALE GENOMIC DNA]</scope>
    <source>
        <strain evidence="1 2">R-45378</strain>
    </source>
</reference>
<gene>
    <name evidence="1" type="ORF">A1507_01265</name>
</gene>
<organism evidence="1 2">
    <name type="scientific">Methylomonas koyamae</name>
    <dbReference type="NCBI Taxonomy" id="702114"/>
    <lineage>
        <taxon>Bacteria</taxon>
        <taxon>Pseudomonadati</taxon>
        <taxon>Pseudomonadota</taxon>
        <taxon>Gammaproteobacteria</taxon>
        <taxon>Methylococcales</taxon>
        <taxon>Methylococcaceae</taxon>
        <taxon>Methylomonas</taxon>
    </lineage>
</organism>
<dbReference type="AlphaFoldDB" id="A0A177N6F3"/>
<protein>
    <submittedName>
        <fullName evidence="1">Uncharacterized protein</fullName>
    </submittedName>
</protein>
<name>A0A177N6F3_9GAMM</name>
<accession>A0A177N6F3</accession>